<keyword evidence="1" id="KW-0472">Membrane</keyword>
<feature type="transmembrane region" description="Helical" evidence="1">
    <location>
        <begin position="100"/>
        <end position="121"/>
    </location>
</feature>
<evidence type="ECO:0000313" key="2">
    <source>
        <dbReference type="EMBL" id="EER35183.1"/>
    </source>
</evidence>
<dbReference type="VEuPathDB" id="FungiDB:CTRG_02045"/>
<feature type="transmembrane region" description="Helical" evidence="1">
    <location>
        <begin position="7"/>
        <end position="28"/>
    </location>
</feature>
<dbReference type="RefSeq" id="XP_002547738.1">
    <property type="nucleotide sequence ID" value="XM_002547692.1"/>
</dbReference>
<keyword evidence="1" id="KW-0812">Transmembrane</keyword>
<name>C5M567_CANTT</name>
<gene>
    <name evidence="2" type="ORF">CTRG_02045</name>
</gene>
<protein>
    <submittedName>
        <fullName evidence="2">Uncharacterized protein</fullName>
    </submittedName>
</protein>
<keyword evidence="1" id="KW-1133">Transmembrane helix</keyword>
<reference evidence="2 3" key="1">
    <citation type="journal article" date="2009" name="Nature">
        <title>Evolution of pathogenicity and sexual reproduction in eight Candida genomes.</title>
        <authorList>
            <person name="Butler G."/>
            <person name="Rasmussen M.D."/>
            <person name="Lin M.F."/>
            <person name="Santos M.A."/>
            <person name="Sakthikumar S."/>
            <person name="Munro C.A."/>
            <person name="Rheinbay E."/>
            <person name="Grabherr M."/>
            <person name="Forche A."/>
            <person name="Reedy J.L."/>
            <person name="Agrafioti I."/>
            <person name="Arnaud M.B."/>
            <person name="Bates S."/>
            <person name="Brown A.J."/>
            <person name="Brunke S."/>
            <person name="Costanzo M.C."/>
            <person name="Fitzpatrick D.A."/>
            <person name="de Groot P.W."/>
            <person name="Harris D."/>
            <person name="Hoyer L.L."/>
            <person name="Hube B."/>
            <person name="Klis F.M."/>
            <person name="Kodira C."/>
            <person name="Lennard N."/>
            <person name="Logue M.E."/>
            <person name="Martin R."/>
            <person name="Neiman A.M."/>
            <person name="Nikolaou E."/>
            <person name="Quail M.A."/>
            <person name="Quinn J."/>
            <person name="Santos M.C."/>
            <person name="Schmitzberger F.F."/>
            <person name="Sherlock G."/>
            <person name="Shah P."/>
            <person name="Silverstein K.A."/>
            <person name="Skrzypek M.S."/>
            <person name="Soll D."/>
            <person name="Staggs R."/>
            <person name="Stansfield I."/>
            <person name="Stumpf M.P."/>
            <person name="Sudbery P.E."/>
            <person name="Srikantha T."/>
            <person name="Zeng Q."/>
            <person name="Berman J."/>
            <person name="Berriman M."/>
            <person name="Heitman J."/>
            <person name="Gow N.A."/>
            <person name="Lorenz M.C."/>
            <person name="Birren B.W."/>
            <person name="Kellis M."/>
            <person name="Cuomo C.A."/>
        </authorList>
    </citation>
    <scope>NUCLEOTIDE SEQUENCE [LARGE SCALE GENOMIC DNA]</scope>
    <source>
        <strain evidence="3">ATCC MYA-3404 / T1</strain>
    </source>
</reference>
<evidence type="ECO:0000313" key="3">
    <source>
        <dbReference type="Proteomes" id="UP000002037"/>
    </source>
</evidence>
<evidence type="ECO:0000256" key="1">
    <source>
        <dbReference type="SAM" id="Phobius"/>
    </source>
</evidence>
<dbReference type="EMBL" id="GG692396">
    <property type="protein sequence ID" value="EER35183.1"/>
    <property type="molecule type" value="Genomic_DNA"/>
</dbReference>
<feature type="transmembrane region" description="Helical" evidence="1">
    <location>
        <begin position="206"/>
        <end position="224"/>
    </location>
</feature>
<proteinExistence type="predicted"/>
<dbReference type="Proteomes" id="UP000002037">
    <property type="component" value="Unassembled WGS sequence"/>
</dbReference>
<dbReference type="OrthoDB" id="4019667at2759"/>
<accession>C5M567</accession>
<feature type="transmembrane region" description="Helical" evidence="1">
    <location>
        <begin position="68"/>
        <end position="88"/>
    </location>
</feature>
<sequence>MISFQSLTKYIFTFVPELSIVIPIFQFYSYFLKNLYHSIINFKFQNFQKEISKIIFSFYKNEGSFYDFWFSCNIISIFTSIIWFFLKFNQINSNDEKSNNAFMVLIITSICRFSSVLLNQIKTYIKSFRFKYRFTSPIPPPRYRANPPILQFVQQDNTCMLIITELIFETKESPSKIAFLLIHSVFSLLGVFDFEITKRSIPYRNYFLFVFGICENWLLLQFWIENGKSQAILYSLCYLLKWYGNTARQSVLLSMNLVSRFLIRDEIPKKENTKRIASFGFDCFSIISDVN</sequence>
<dbReference type="eggNOG" id="ENOG502T69B">
    <property type="taxonomic scope" value="Eukaryota"/>
</dbReference>
<dbReference type="AlphaFoldDB" id="C5M567"/>
<dbReference type="HOGENOM" id="CLU_990444_0_0_1"/>
<organism evidence="2 3">
    <name type="scientific">Candida tropicalis (strain ATCC MYA-3404 / T1)</name>
    <name type="common">Yeast</name>
    <dbReference type="NCBI Taxonomy" id="294747"/>
    <lineage>
        <taxon>Eukaryota</taxon>
        <taxon>Fungi</taxon>
        <taxon>Dikarya</taxon>
        <taxon>Ascomycota</taxon>
        <taxon>Saccharomycotina</taxon>
        <taxon>Pichiomycetes</taxon>
        <taxon>Debaryomycetaceae</taxon>
        <taxon>Candida/Lodderomyces clade</taxon>
        <taxon>Candida</taxon>
    </lineage>
</organism>
<dbReference type="GeneID" id="8297142"/>
<dbReference type="KEGG" id="ctp:CTRG_02045"/>
<keyword evidence="3" id="KW-1185">Reference proteome</keyword>